<dbReference type="PROSITE" id="PS00092">
    <property type="entry name" value="N6_MTASE"/>
    <property type="match status" value="1"/>
</dbReference>
<proteinExistence type="predicted"/>
<evidence type="ECO:0000259" key="5">
    <source>
        <dbReference type="Pfam" id="PF20464"/>
    </source>
</evidence>
<dbReference type="Pfam" id="PF20467">
    <property type="entry name" value="MmeI_C"/>
    <property type="match status" value="1"/>
</dbReference>
<sequence length="896" mass="102387">MNAFEIEESVKSLVSKGFNPKTFIIDFLKAYDAPKSLIQQLKGDHQNLSDISGGVLWRRNLHYKLADKGMVPSVITELRNSQATSKYKVRFVISTDGEEFSAHDLNTGNTVNCNFDEIDIHFASFLSLAGIFFEKEIEENPIDIQATKRLTKFYDSILQDNPDWKTDEMRHTLNHFITQIIFCLFAEDTGIIPKDIFSSTVRLYCENDSEQAKPVIEAIFTAMAHDAGAEVRSGLPGYTQKFPHVNGGLFRGNPQVPRFLRGSVRYLLDAGVLDWKEINPDIFGSMIQAIVHQDQRGELGMHYTSVSNILKLLKPLFLNDLQDQVNANWNSKKGLQAILQRLMKIRVFDPACGSGNFLVIAYRELRNIEIQVIRRLAEISDFSAGLWSHVDLKNFFGIEYIDFAAETAKLSLWIAEYQMNKRYEDEFGKFAPSLPLKDTNTIQQGNALRISWEDVCPHSDDSEVETYIVGNPPYLGRQKRNEEQQEDMEKVFSAYTSKYANLDYVAGWFLKSSTYMHKHNNVFAALVSTNSISQGEQVSLLWSALNKLNIKIIFAHTSFKWKNSALKNAGVVCVIIGIGNGSHGYRPTIYSDNTLKYVDNITPYLTSGTITYITPRKKPLSFLPEMDYGSMANDGGGLLLSPDEANTIVSEYPNALKFIKRIYGGQEFIKGIVRYGIWINHKDLDEAMKIPYLENRIYETRKNRLDSKREATQKLASVSYRFSEVRHTDQRKLIIPNLTTDKRKWFTVGFLEADDVVIAPSLAINGADFGTFAIASSKLHFVWISSVCGRFKTDIRYSNTLGWHTFPIQKPTEQQYKAIEELGKNILLARDAYFEHQINTLYDPNRMSVDFPKLYEAHIENDRVIEEILSGHYLYNDTERLDFLLSEYESLFKNRV</sequence>
<dbReference type="EMBL" id="CP020474">
    <property type="protein sequence ID" value="ARE84406.1"/>
    <property type="molecule type" value="Genomic_DNA"/>
</dbReference>
<dbReference type="PRINTS" id="PR00507">
    <property type="entry name" value="N12N6MTFRASE"/>
</dbReference>
<dbReference type="KEGG" id="rmm:ROSMUCSMR3_02940"/>
<name>A0A1V0RRS9_9RHOB</name>
<organism evidence="10 11">
    <name type="scientific">Roseovarius mucosus</name>
    <dbReference type="NCBI Taxonomy" id="215743"/>
    <lineage>
        <taxon>Bacteria</taxon>
        <taxon>Pseudomonadati</taxon>
        <taxon>Pseudomonadota</taxon>
        <taxon>Alphaproteobacteria</taxon>
        <taxon>Rhodobacterales</taxon>
        <taxon>Roseobacteraceae</taxon>
        <taxon>Roseovarius</taxon>
    </lineage>
</organism>
<feature type="domain" description="MmeI-like target recognition" evidence="7">
    <location>
        <begin position="610"/>
        <end position="810"/>
    </location>
</feature>
<feature type="domain" description="MmeI-like N-terminal" evidence="5">
    <location>
        <begin position="1"/>
        <end position="159"/>
    </location>
</feature>
<keyword evidence="11" id="KW-1185">Reference proteome</keyword>
<dbReference type="InterPro" id="IPR046816">
    <property type="entry name" value="MmeI_Mtase"/>
</dbReference>
<comment type="catalytic activity">
    <reaction evidence="4">
        <text>a 2'-deoxyadenosine in DNA + S-adenosyl-L-methionine = an N(6)-methyl-2'-deoxyadenosine in DNA + S-adenosyl-L-homocysteine + H(+)</text>
        <dbReference type="Rhea" id="RHEA:15197"/>
        <dbReference type="Rhea" id="RHEA-COMP:12418"/>
        <dbReference type="Rhea" id="RHEA-COMP:12419"/>
        <dbReference type="ChEBI" id="CHEBI:15378"/>
        <dbReference type="ChEBI" id="CHEBI:57856"/>
        <dbReference type="ChEBI" id="CHEBI:59789"/>
        <dbReference type="ChEBI" id="CHEBI:90615"/>
        <dbReference type="ChEBI" id="CHEBI:90616"/>
        <dbReference type="EC" id="2.1.1.72"/>
    </reaction>
</comment>
<feature type="domain" description="MmeI-like C-terminal" evidence="8">
    <location>
        <begin position="813"/>
        <end position="892"/>
    </location>
</feature>
<feature type="domain" description="MmeI-like helicase spacer" evidence="6">
    <location>
        <begin position="171"/>
        <end position="250"/>
    </location>
</feature>
<evidence type="ECO:0000259" key="6">
    <source>
        <dbReference type="Pfam" id="PF20465"/>
    </source>
</evidence>
<dbReference type="InterPro" id="IPR029063">
    <property type="entry name" value="SAM-dependent_MTases_sf"/>
</dbReference>
<dbReference type="InterPro" id="IPR046819">
    <property type="entry name" value="MmeI_hel"/>
</dbReference>
<dbReference type="SUPFAM" id="SSF53335">
    <property type="entry name" value="S-adenosyl-L-methionine-dependent methyltransferases"/>
    <property type="match status" value="1"/>
</dbReference>
<evidence type="ECO:0000256" key="3">
    <source>
        <dbReference type="ARBA" id="ARBA00022679"/>
    </source>
</evidence>
<gene>
    <name evidence="10" type="ORF">ROSMUCSMR3_02940</name>
</gene>
<dbReference type="GO" id="GO:0003676">
    <property type="term" value="F:nucleic acid binding"/>
    <property type="evidence" value="ECO:0007669"/>
    <property type="project" value="InterPro"/>
</dbReference>
<dbReference type="InterPro" id="IPR050953">
    <property type="entry name" value="N4_N6_ade-DNA_methylase"/>
</dbReference>
<protein>
    <recommendedName>
        <fullName evidence="1">site-specific DNA-methyltransferase (adenine-specific)</fullName>
        <ecNumber evidence="1">2.1.1.72</ecNumber>
    </recommendedName>
</protein>
<dbReference type="EC" id="2.1.1.72" evidence="1"/>
<reference evidence="10 11" key="1">
    <citation type="submission" date="2017-03" db="EMBL/GenBank/DDBJ databases">
        <title>Genome Sequence of Roseovarius mucosus strain SMR3 Isolated from a culture of the Diatom Skeletonema marinoi.</title>
        <authorList>
            <person name="Topel M."/>
            <person name="Pinder M."/>
            <person name="Johansson O.N."/>
            <person name="Kourtchenko O."/>
            <person name="Godhe A."/>
            <person name="Clarke A.K."/>
        </authorList>
    </citation>
    <scope>NUCLEOTIDE SEQUENCE [LARGE SCALE GENOMIC DNA]</scope>
    <source>
        <strain evidence="10 11">SMR3</strain>
    </source>
</reference>
<dbReference type="InterPro" id="IPR002052">
    <property type="entry name" value="DNA_methylase_N6_adenine_CS"/>
</dbReference>
<keyword evidence="3" id="KW-0808">Transferase</keyword>
<dbReference type="AlphaFoldDB" id="A0A1V0RRS9"/>
<accession>A0A1V0RRS9</accession>
<dbReference type="Pfam" id="PF20465">
    <property type="entry name" value="MmeI_hel"/>
    <property type="match status" value="1"/>
</dbReference>
<dbReference type="Pfam" id="PF20466">
    <property type="entry name" value="MmeI_TRD"/>
    <property type="match status" value="1"/>
</dbReference>
<dbReference type="InterPro" id="IPR046820">
    <property type="entry name" value="MmeI_TRD"/>
</dbReference>
<dbReference type="REBASE" id="201532">
    <property type="entry name" value="Rmu3ORF2940P"/>
</dbReference>
<dbReference type="OrthoDB" id="9806213at2"/>
<dbReference type="RefSeq" id="WP_157667333.1">
    <property type="nucleotide sequence ID" value="NZ_CP020474.1"/>
</dbReference>
<dbReference type="PANTHER" id="PTHR33841:SF1">
    <property type="entry name" value="DNA METHYLTRANSFERASE A"/>
    <property type="match status" value="1"/>
</dbReference>
<dbReference type="InterPro" id="IPR046818">
    <property type="entry name" value="MmeI_C"/>
</dbReference>
<dbReference type="PANTHER" id="PTHR33841">
    <property type="entry name" value="DNA METHYLTRANSFERASE YEEA-RELATED"/>
    <property type="match status" value="1"/>
</dbReference>
<evidence type="ECO:0000259" key="7">
    <source>
        <dbReference type="Pfam" id="PF20466"/>
    </source>
</evidence>
<evidence type="ECO:0000313" key="11">
    <source>
        <dbReference type="Proteomes" id="UP000192273"/>
    </source>
</evidence>
<evidence type="ECO:0000313" key="10">
    <source>
        <dbReference type="EMBL" id="ARE84406.1"/>
    </source>
</evidence>
<dbReference type="GO" id="GO:0032259">
    <property type="term" value="P:methylation"/>
    <property type="evidence" value="ECO:0007669"/>
    <property type="project" value="UniProtKB-KW"/>
</dbReference>
<dbReference type="Pfam" id="PF20464">
    <property type="entry name" value="MmeI_N"/>
    <property type="match status" value="1"/>
</dbReference>
<dbReference type="GO" id="GO:0009007">
    <property type="term" value="F:site-specific DNA-methyltransferase (adenine-specific) activity"/>
    <property type="evidence" value="ECO:0007669"/>
    <property type="project" value="UniProtKB-EC"/>
</dbReference>
<dbReference type="InterPro" id="IPR046817">
    <property type="entry name" value="MmeI_N"/>
</dbReference>
<dbReference type="Gene3D" id="3.40.50.150">
    <property type="entry name" value="Vaccinia Virus protein VP39"/>
    <property type="match status" value="1"/>
</dbReference>
<evidence type="ECO:0000256" key="2">
    <source>
        <dbReference type="ARBA" id="ARBA00022603"/>
    </source>
</evidence>
<evidence type="ECO:0000259" key="9">
    <source>
        <dbReference type="Pfam" id="PF20473"/>
    </source>
</evidence>
<feature type="domain" description="MmeI-like DNA-methyltransferase" evidence="9">
    <location>
        <begin position="328"/>
        <end position="582"/>
    </location>
</feature>
<evidence type="ECO:0000256" key="1">
    <source>
        <dbReference type="ARBA" id="ARBA00011900"/>
    </source>
</evidence>
<dbReference type="Pfam" id="PF20473">
    <property type="entry name" value="MmeI_Mtase"/>
    <property type="match status" value="1"/>
</dbReference>
<evidence type="ECO:0000259" key="8">
    <source>
        <dbReference type="Pfam" id="PF20467"/>
    </source>
</evidence>
<dbReference type="Proteomes" id="UP000192273">
    <property type="component" value="Chromosome"/>
</dbReference>
<keyword evidence="2" id="KW-0489">Methyltransferase</keyword>
<evidence type="ECO:0000256" key="4">
    <source>
        <dbReference type="ARBA" id="ARBA00047942"/>
    </source>
</evidence>